<comment type="caution">
    <text evidence="2">The sequence shown here is derived from an EMBL/GenBank/DDBJ whole genome shotgun (WGS) entry which is preliminary data.</text>
</comment>
<dbReference type="AlphaFoldDB" id="A0A8J6Q045"/>
<dbReference type="SUPFAM" id="SSF52833">
    <property type="entry name" value="Thioredoxin-like"/>
    <property type="match status" value="1"/>
</dbReference>
<evidence type="ECO:0000313" key="2">
    <source>
        <dbReference type="EMBL" id="MBD0832132.1"/>
    </source>
</evidence>
<reference evidence="2 3" key="1">
    <citation type="submission" date="2020-09" db="EMBL/GenBank/DDBJ databases">
        <title>TT11 complete genome.</title>
        <authorList>
            <person name="Wu Z."/>
        </authorList>
    </citation>
    <scope>NUCLEOTIDE SEQUENCE [LARGE SCALE GENOMIC DNA]</scope>
    <source>
        <strain evidence="2 3">TT11</strain>
    </source>
</reference>
<dbReference type="InterPro" id="IPR036249">
    <property type="entry name" value="Thioredoxin-like_sf"/>
</dbReference>
<gene>
    <name evidence="2" type="ORF">ICJ83_08310</name>
</gene>
<protein>
    <submittedName>
        <fullName evidence="2">Uncharacterized protein</fullName>
    </submittedName>
</protein>
<organism evidence="2 3">
    <name type="scientific">Aestuariibaculum sediminum</name>
    <dbReference type="NCBI Taxonomy" id="2770637"/>
    <lineage>
        <taxon>Bacteria</taxon>
        <taxon>Pseudomonadati</taxon>
        <taxon>Bacteroidota</taxon>
        <taxon>Flavobacteriia</taxon>
        <taxon>Flavobacteriales</taxon>
        <taxon>Flavobacteriaceae</taxon>
    </lineage>
</organism>
<dbReference type="EMBL" id="JACVXB010000003">
    <property type="protein sequence ID" value="MBD0832132.1"/>
    <property type="molecule type" value="Genomic_DNA"/>
</dbReference>
<evidence type="ECO:0000313" key="3">
    <source>
        <dbReference type="Proteomes" id="UP000600588"/>
    </source>
</evidence>
<sequence length="273" mass="31230">MKPFIISRIFVCLCLVFCAVGLAQDKIKTNTNKPPLSPELKAKSKILFADQYEYKKLTVIKGTLDDAFNEAKAQNKYLFVVTSYDNRFRSISEMALRNMEINENINAEITNAFLFYKCNFSDYRNKYLFWANNSIAHPSGFIFDSQGTLINIAVGAGDVANGTTLLGDFNKIDYKPFCSDLNLHGKNAIQFLNTQIAAFQTLINPVSKYKDYEQAYTNVTQSFEQQQYYFNTFLAEKLSEKLGMADTAIKYAIKRKELETNPKNKQLFDLLIE</sequence>
<feature type="chain" id="PRO_5035323734" evidence="1">
    <location>
        <begin position="24"/>
        <end position="273"/>
    </location>
</feature>
<dbReference type="Proteomes" id="UP000600588">
    <property type="component" value="Unassembled WGS sequence"/>
</dbReference>
<keyword evidence="1" id="KW-0732">Signal</keyword>
<keyword evidence="3" id="KW-1185">Reference proteome</keyword>
<evidence type="ECO:0000256" key="1">
    <source>
        <dbReference type="SAM" id="SignalP"/>
    </source>
</evidence>
<dbReference type="RefSeq" id="WP_188229923.1">
    <property type="nucleotide sequence ID" value="NZ_JACVXB010000003.1"/>
</dbReference>
<proteinExistence type="predicted"/>
<feature type="signal peptide" evidence="1">
    <location>
        <begin position="1"/>
        <end position="23"/>
    </location>
</feature>
<accession>A0A8J6Q045</accession>
<name>A0A8J6Q045_9FLAO</name>